<dbReference type="RefSeq" id="WP_197004536.1">
    <property type="nucleotide sequence ID" value="NZ_BONS01000024.1"/>
</dbReference>
<dbReference type="EMBL" id="JADOUF010000001">
    <property type="protein sequence ID" value="MBG6137703.1"/>
    <property type="molecule type" value="Genomic_DNA"/>
</dbReference>
<keyword evidence="7" id="KW-1185">Reference proteome</keyword>
<dbReference type="Gene3D" id="3.40.50.20">
    <property type="match status" value="1"/>
</dbReference>
<gene>
    <name evidence="6" type="ORF">IW245_003897</name>
</gene>
<keyword evidence="3 4" id="KW-0067">ATP-binding</keyword>
<dbReference type="Proteomes" id="UP000622552">
    <property type="component" value="Unassembled WGS sequence"/>
</dbReference>
<dbReference type="InterPro" id="IPR052032">
    <property type="entry name" value="ATP-dep_AA_Ligase"/>
</dbReference>
<proteinExistence type="predicted"/>
<dbReference type="InterPro" id="IPR011761">
    <property type="entry name" value="ATP-grasp"/>
</dbReference>
<evidence type="ECO:0000256" key="2">
    <source>
        <dbReference type="ARBA" id="ARBA00022741"/>
    </source>
</evidence>
<protein>
    <recommendedName>
        <fullName evidence="5">ATP-grasp domain-containing protein</fullName>
    </recommendedName>
</protein>
<evidence type="ECO:0000256" key="1">
    <source>
        <dbReference type="ARBA" id="ARBA00022598"/>
    </source>
</evidence>
<dbReference type="Gene3D" id="3.30.1490.20">
    <property type="entry name" value="ATP-grasp fold, A domain"/>
    <property type="match status" value="1"/>
</dbReference>
<dbReference type="SUPFAM" id="SSF56059">
    <property type="entry name" value="Glutathione synthetase ATP-binding domain-like"/>
    <property type="match status" value="1"/>
</dbReference>
<evidence type="ECO:0000256" key="3">
    <source>
        <dbReference type="ARBA" id="ARBA00022840"/>
    </source>
</evidence>
<dbReference type="Gene3D" id="3.30.470.20">
    <property type="entry name" value="ATP-grasp fold, B domain"/>
    <property type="match status" value="1"/>
</dbReference>
<reference evidence="6" key="1">
    <citation type="submission" date="2020-11" db="EMBL/GenBank/DDBJ databases">
        <title>Sequencing the genomes of 1000 actinobacteria strains.</title>
        <authorList>
            <person name="Klenk H.-P."/>
        </authorList>
    </citation>
    <scope>NUCLEOTIDE SEQUENCE</scope>
    <source>
        <strain evidence="6">DSM 45356</strain>
    </source>
</reference>
<evidence type="ECO:0000259" key="5">
    <source>
        <dbReference type="PROSITE" id="PS50975"/>
    </source>
</evidence>
<dbReference type="GO" id="GO:0005524">
    <property type="term" value="F:ATP binding"/>
    <property type="evidence" value="ECO:0007669"/>
    <property type="project" value="UniProtKB-UniRule"/>
</dbReference>
<sequence>MSHVIVINRWRGPFADYAAYLDHAAHHVTYVTAEAGPVIPAGAAEVLVVGELYDYPAVRAALAPAIDRLGPPDLVVALNEANHPVAMALREEFDLPGLRAPDTHRFLDKHAMLLAASATGVPVPEFALVTSRAELDGFAAGVGWPLIAKRLFGGGSSGITRLEGPDQPFEVDSPLLVQRYLPYPVFHVDGWYTGEKLGPWLVSQYLNMPDSVTTGPLAFTLGEAVGSVEIDDPALLDAVEAFLLKVIPGMCAEPWVFHLELFVTDAGEVVFLEVGRRPGGGEIPFVWREVHGIDLMELEFRLQCGEVPEVAEFGPGERVTGQLLVPVTTPSPYRVTAAPSMAGTPGLYAEVVPEVGTVAHNPVAYEFAGGRFRFVGDDTATVAAQVMDVAARFTLRCEPADTTPTT</sequence>
<name>A0A8J7GBY8_9ACTN</name>
<dbReference type="AlphaFoldDB" id="A0A8J7GBY8"/>
<dbReference type="PROSITE" id="PS50975">
    <property type="entry name" value="ATP_GRASP"/>
    <property type="match status" value="1"/>
</dbReference>
<keyword evidence="2 4" id="KW-0547">Nucleotide-binding</keyword>
<dbReference type="GO" id="GO:0016874">
    <property type="term" value="F:ligase activity"/>
    <property type="evidence" value="ECO:0007669"/>
    <property type="project" value="UniProtKB-KW"/>
</dbReference>
<dbReference type="InterPro" id="IPR013815">
    <property type="entry name" value="ATP_grasp_subdomain_1"/>
</dbReference>
<keyword evidence="1" id="KW-0436">Ligase</keyword>
<comment type="caution">
    <text evidence="6">The sequence shown here is derived from an EMBL/GenBank/DDBJ whole genome shotgun (WGS) entry which is preliminary data.</text>
</comment>
<feature type="domain" description="ATP-grasp" evidence="5">
    <location>
        <begin position="113"/>
        <end position="304"/>
    </location>
</feature>
<accession>A0A8J7GBY8</accession>
<dbReference type="GO" id="GO:0046872">
    <property type="term" value="F:metal ion binding"/>
    <property type="evidence" value="ECO:0007669"/>
    <property type="project" value="InterPro"/>
</dbReference>
<dbReference type="PANTHER" id="PTHR43585:SF2">
    <property type="entry name" value="ATP-GRASP ENZYME FSQD"/>
    <property type="match status" value="1"/>
</dbReference>
<evidence type="ECO:0000313" key="7">
    <source>
        <dbReference type="Proteomes" id="UP000622552"/>
    </source>
</evidence>
<dbReference type="PANTHER" id="PTHR43585">
    <property type="entry name" value="FUMIPYRROLE BIOSYNTHESIS PROTEIN C"/>
    <property type="match status" value="1"/>
</dbReference>
<organism evidence="6 7">
    <name type="scientific">Longispora fulva</name>
    <dbReference type="NCBI Taxonomy" id="619741"/>
    <lineage>
        <taxon>Bacteria</taxon>
        <taxon>Bacillati</taxon>
        <taxon>Actinomycetota</taxon>
        <taxon>Actinomycetes</taxon>
        <taxon>Micromonosporales</taxon>
        <taxon>Micromonosporaceae</taxon>
        <taxon>Longispora</taxon>
    </lineage>
</organism>
<evidence type="ECO:0000256" key="4">
    <source>
        <dbReference type="PROSITE-ProRule" id="PRU00409"/>
    </source>
</evidence>
<evidence type="ECO:0000313" key="6">
    <source>
        <dbReference type="EMBL" id="MBG6137703.1"/>
    </source>
</evidence>